<keyword evidence="3" id="KW-1185">Reference proteome</keyword>
<reference evidence="2 3" key="1">
    <citation type="submission" date="2018-10" db="EMBL/GenBank/DDBJ databases">
        <title>Genomic Encyclopedia of Type Strains, Phase IV (KMG-IV): sequencing the most valuable type-strain genomes for metagenomic binning, comparative biology and taxonomic classification.</title>
        <authorList>
            <person name="Goeker M."/>
        </authorList>
    </citation>
    <scope>NUCLEOTIDE SEQUENCE [LARGE SCALE GENOMIC DNA]</scope>
    <source>
        <strain evidence="2 3">DSM 20549</strain>
    </source>
</reference>
<keyword evidence="1" id="KW-0472">Membrane</keyword>
<organism evidence="2 3">
    <name type="scientific">Planococcus citreus</name>
    <dbReference type="NCBI Taxonomy" id="1373"/>
    <lineage>
        <taxon>Bacteria</taxon>
        <taxon>Bacillati</taxon>
        <taxon>Bacillota</taxon>
        <taxon>Bacilli</taxon>
        <taxon>Bacillales</taxon>
        <taxon>Caryophanaceae</taxon>
        <taxon>Planococcus</taxon>
    </lineage>
</organism>
<name>A0A497YHK6_9BACL</name>
<evidence type="ECO:0000313" key="3">
    <source>
        <dbReference type="Proteomes" id="UP000280791"/>
    </source>
</evidence>
<evidence type="ECO:0008006" key="4">
    <source>
        <dbReference type="Google" id="ProtNLM"/>
    </source>
</evidence>
<sequence length="61" mass="6250">METNQKLDYSQMPFTGLGLVMGTAIGAALALILTGNIMWAGVGTGVGLVLGAALESMKTHQ</sequence>
<dbReference type="EMBL" id="RCCP01000003">
    <property type="protein sequence ID" value="RLJ86699.1"/>
    <property type="molecule type" value="Genomic_DNA"/>
</dbReference>
<evidence type="ECO:0000256" key="1">
    <source>
        <dbReference type="SAM" id="Phobius"/>
    </source>
</evidence>
<dbReference type="Proteomes" id="UP000280791">
    <property type="component" value="Unassembled WGS sequence"/>
</dbReference>
<keyword evidence="1" id="KW-1133">Transmembrane helix</keyword>
<proteinExistence type="predicted"/>
<dbReference type="RefSeq" id="WP_121300457.1">
    <property type="nucleotide sequence ID" value="NZ_QBEW01000042.1"/>
</dbReference>
<accession>A0A497YHK6</accession>
<keyword evidence="1" id="KW-0812">Transmembrane</keyword>
<feature type="transmembrane region" description="Helical" evidence="1">
    <location>
        <begin position="12"/>
        <end position="31"/>
    </location>
</feature>
<comment type="caution">
    <text evidence="2">The sequence shown here is derived from an EMBL/GenBank/DDBJ whole genome shotgun (WGS) entry which is preliminary data.</text>
</comment>
<dbReference type="AlphaFoldDB" id="A0A497YHK6"/>
<feature type="transmembrane region" description="Helical" evidence="1">
    <location>
        <begin position="37"/>
        <end position="54"/>
    </location>
</feature>
<gene>
    <name evidence="2" type="ORF">DFR62_2302</name>
</gene>
<protein>
    <recommendedName>
        <fullName evidence="4">Glycine zipper family protein</fullName>
    </recommendedName>
</protein>
<evidence type="ECO:0000313" key="2">
    <source>
        <dbReference type="EMBL" id="RLJ86699.1"/>
    </source>
</evidence>